<protein>
    <submittedName>
        <fullName evidence="1">Uncharacterized protein</fullName>
    </submittedName>
</protein>
<accession>A0A0K2TG59</accession>
<sequence length="36" mass="4420">MTLQVKFQFYNYFTEITVTSPTVIIYSKYYYQILRG</sequence>
<organism evidence="1">
    <name type="scientific">Lepeophtheirus salmonis</name>
    <name type="common">Salmon louse</name>
    <name type="synonym">Caligus salmonis</name>
    <dbReference type="NCBI Taxonomy" id="72036"/>
    <lineage>
        <taxon>Eukaryota</taxon>
        <taxon>Metazoa</taxon>
        <taxon>Ecdysozoa</taxon>
        <taxon>Arthropoda</taxon>
        <taxon>Crustacea</taxon>
        <taxon>Multicrustacea</taxon>
        <taxon>Hexanauplia</taxon>
        <taxon>Copepoda</taxon>
        <taxon>Siphonostomatoida</taxon>
        <taxon>Caligidae</taxon>
        <taxon>Lepeophtheirus</taxon>
    </lineage>
</organism>
<proteinExistence type="predicted"/>
<name>A0A0K2TG59_LEPSM</name>
<dbReference type="AlphaFoldDB" id="A0A0K2TG59"/>
<dbReference type="EMBL" id="HACA01007085">
    <property type="protein sequence ID" value="CDW24446.1"/>
    <property type="molecule type" value="Transcribed_RNA"/>
</dbReference>
<reference evidence="1" key="1">
    <citation type="submission" date="2014-05" db="EMBL/GenBank/DDBJ databases">
        <authorList>
            <person name="Chronopoulou M."/>
        </authorList>
    </citation>
    <scope>NUCLEOTIDE SEQUENCE</scope>
    <source>
        <tissue evidence="1">Whole organism</tissue>
    </source>
</reference>
<evidence type="ECO:0000313" key="1">
    <source>
        <dbReference type="EMBL" id="CDW24446.1"/>
    </source>
</evidence>